<name>A0A2V5HSH8_ASPV1</name>
<dbReference type="AlphaFoldDB" id="A0A2V5HSH8"/>
<dbReference type="Proteomes" id="UP000249829">
    <property type="component" value="Unassembled WGS sequence"/>
</dbReference>
<keyword evidence="3" id="KW-1185">Reference proteome</keyword>
<feature type="compositionally biased region" description="Polar residues" evidence="1">
    <location>
        <begin position="86"/>
        <end position="100"/>
    </location>
</feature>
<dbReference type="EMBL" id="KZ825136">
    <property type="protein sequence ID" value="PYI19250.1"/>
    <property type="molecule type" value="Genomic_DNA"/>
</dbReference>
<evidence type="ECO:0000256" key="1">
    <source>
        <dbReference type="SAM" id="MobiDB-lite"/>
    </source>
</evidence>
<feature type="region of interest" description="Disordered" evidence="1">
    <location>
        <begin position="56"/>
        <end position="137"/>
    </location>
</feature>
<feature type="compositionally biased region" description="Polar residues" evidence="1">
    <location>
        <begin position="125"/>
        <end position="137"/>
    </location>
</feature>
<protein>
    <submittedName>
        <fullName evidence="2">Uncharacterized protein</fullName>
    </submittedName>
</protein>
<evidence type="ECO:0000313" key="2">
    <source>
        <dbReference type="EMBL" id="PYI19250.1"/>
    </source>
</evidence>
<proteinExistence type="predicted"/>
<evidence type="ECO:0000313" key="3">
    <source>
        <dbReference type="Proteomes" id="UP000249829"/>
    </source>
</evidence>
<gene>
    <name evidence="2" type="ORF">BO99DRAFT_144731</name>
</gene>
<reference evidence="2 3" key="1">
    <citation type="submission" date="2018-02" db="EMBL/GenBank/DDBJ databases">
        <title>The genomes of Aspergillus section Nigri reveals drivers in fungal speciation.</title>
        <authorList>
            <consortium name="DOE Joint Genome Institute"/>
            <person name="Vesth T.C."/>
            <person name="Nybo J."/>
            <person name="Theobald S."/>
            <person name="Brandl J."/>
            <person name="Frisvad J.C."/>
            <person name="Nielsen K.F."/>
            <person name="Lyhne E.K."/>
            <person name="Kogle M.E."/>
            <person name="Kuo A."/>
            <person name="Riley R."/>
            <person name="Clum A."/>
            <person name="Nolan M."/>
            <person name="Lipzen A."/>
            <person name="Salamov A."/>
            <person name="Henrissat B."/>
            <person name="Wiebenga A."/>
            <person name="De vries R.P."/>
            <person name="Grigoriev I.V."/>
            <person name="Mortensen U.H."/>
            <person name="Andersen M.R."/>
            <person name="Baker S.E."/>
        </authorList>
    </citation>
    <scope>NUCLEOTIDE SEQUENCE [LARGE SCALE GENOMIC DNA]</scope>
    <source>
        <strain evidence="2 3">CBS 115571</strain>
    </source>
</reference>
<feature type="compositionally biased region" description="Basic residues" evidence="1">
    <location>
        <begin position="73"/>
        <end position="85"/>
    </location>
</feature>
<organism evidence="2 3">
    <name type="scientific">Aspergillus violaceofuscus (strain CBS 115571)</name>
    <dbReference type="NCBI Taxonomy" id="1450538"/>
    <lineage>
        <taxon>Eukaryota</taxon>
        <taxon>Fungi</taxon>
        <taxon>Dikarya</taxon>
        <taxon>Ascomycota</taxon>
        <taxon>Pezizomycotina</taxon>
        <taxon>Eurotiomycetes</taxon>
        <taxon>Eurotiomycetidae</taxon>
        <taxon>Eurotiales</taxon>
        <taxon>Aspergillaceae</taxon>
        <taxon>Aspergillus</taxon>
    </lineage>
</organism>
<sequence>MERNPMQTYCLQFLSISNYRSPGLYSPPKLEKSRNLFHVVGQQCYRHNNHARIRRITIKSDQQDMRTTPTIKAKAKKKKKKKQNRGKSSNHASPTHNHQTMTEKERKTVKQPLSRTIISIDDSETTLASCHSSSGSS</sequence>
<accession>A0A2V5HSH8</accession>